<accession>A0A9N8E9M9</accession>
<keyword evidence="1" id="KW-1133">Transmembrane helix</keyword>
<keyword evidence="1" id="KW-0812">Transmembrane</keyword>
<proteinExistence type="predicted"/>
<feature type="domain" description="Hint" evidence="2">
    <location>
        <begin position="371"/>
        <end position="469"/>
    </location>
</feature>
<dbReference type="Pfam" id="PF01593">
    <property type="entry name" value="Amino_oxidase"/>
    <property type="match status" value="2"/>
</dbReference>
<dbReference type="InterPro" id="IPR036188">
    <property type="entry name" value="FAD/NAD-bd_sf"/>
</dbReference>
<dbReference type="Proteomes" id="UP001153069">
    <property type="component" value="Unassembled WGS sequence"/>
</dbReference>
<dbReference type="Gene3D" id="2.170.16.10">
    <property type="entry name" value="Hedgehog/Intein (Hint) domain"/>
    <property type="match status" value="1"/>
</dbReference>
<dbReference type="GO" id="GO:0016540">
    <property type="term" value="P:protein autoprocessing"/>
    <property type="evidence" value="ECO:0007669"/>
    <property type="project" value="InterPro"/>
</dbReference>
<dbReference type="EMBL" id="CAICTM010000848">
    <property type="protein sequence ID" value="CAB9517326.1"/>
    <property type="molecule type" value="Genomic_DNA"/>
</dbReference>
<gene>
    <name evidence="3" type="ORF">SEMRO_849_G210510.1</name>
</gene>
<dbReference type="GO" id="GO:0016491">
    <property type="term" value="F:oxidoreductase activity"/>
    <property type="evidence" value="ECO:0007669"/>
    <property type="project" value="InterPro"/>
</dbReference>
<dbReference type="PANTHER" id="PTHR10742">
    <property type="entry name" value="FLAVIN MONOAMINE OXIDASE"/>
    <property type="match status" value="1"/>
</dbReference>
<dbReference type="Gene3D" id="3.50.50.60">
    <property type="entry name" value="FAD/NAD(P)-binding domain"/>
    <property type="match status" value="2"/>
</dbReference>
<evidence type="ECO:0000256" key="1">
    <source>
        <dbReference type="SAM" id="Phobius"/>
    </source>
</evidence>
<dbReference type="SUPFAM" id="SSF51905">
    <property type="entry name" value="FAD/NAD(P)-binding domain"/>
    <property type="match status" value="1"/>
</dbReference>
<reference evidence="3" key="1">
    <citation type="submission" date="2020-06" db="EMBL/GenBank/DDBJ databases">
        <authorList>
            <consortium name="Plant Systems Biology data submission"/>
        </authorList>
    </citation>
    <scope>NUCLEOTIDE SEQUENCE</scope>
    <source>
        <strain evidence="3">D6</strain>
    </source>
</reference>
<dbReference type="AlphaFoldDB" id="A0A9N8E9M9"/>
<protein>
    <submittedName>
        <fullName evidence="3">Protein hedgehog</fullName>
    </submittedName>
</protein>
<dbReference type="PRINTS" id="PR00420">
    <property type="entry name" value="RNGMNOXGNASE"/>
</dbReference>
<evidence type="ECO:0000313" key="3">
    <source>
        <dbReference type="EMBL" id="CAB9517326.1"/>
    </source>
</evidence>
<dbReference type="PANTHER" id="PTHR10742:SF410">
    <property type="entry name" value="LYSINE-SPECIFIC HISTONE DEMETHYLASE 2"/>
    <property type="match status" value="1"/>
</dbReference>
<evidence type="ECO:0000259" key="2">
    <source>
        <dbReference type="SMART" id="SM00306"/>
    </source>
</evidence>
<feature type="transmembrane region" description="Helical" evidence="1">
    <location>
        <begin position="599"/>
        <end position="616"/>
    </location>
</feature>
<comment type="caution">
    <text evidence="3">The sequence shown here is derived from an EMBL/GenBank/DDBJ whole genome shotgun (WGS) entry which is preliminary data.</text>
</comment>
<dbReference type="OrthoDB" id="47919at2759"/>
<dbReference type="Pfam" id="PF01079">
    <property type="entry name" value="Hint"/>
    <property type="match status" value="1"/>
</dbReference>
<keyword evidence="1" id="KW-0472">Membrane</keyword>
<organism evidence="3 4">
    <name type="scientific">Seminavis robusta</name>
    <dbReference type="NCBI Taxonomy" id="568900"/>
    <lineage>
        <taxon>Eukaryota</taxon>
        <taxon>Sar</taxon>
        <taxon>Stramenopiles</taxon>
        <taxon>Ochrophyta</taxon>
        <taxon>Bacillariophyta</taxon>
        <taxon>Bacillariophyceae</taxon>
        <taxon>Bacillariophycidae</taxon>
        <taxon>Naviculales</taxon>
        <taxon>Naviculaceae</taxon>
        <taxon>Seminavis</taxon>
    </lineage>
</organism>
<dbReference type="SMART" id="SM00306">
    <property type="entry name" value="HintN"/>
    <property type="match status" value="1"/>
</dbReference>
<dbReference type="InterPro" id="IPR003587">
    <property type="entry name" value="Hint_dom_N"/>
</dbReference>
<keyword evidence="4" id="KW-1185">Reference proteome</keyword>
<evidence type="ECO:0000313" key="4">
    <source>
        <dbReference type="Proteomes" id="UP001153069"/>
    </source>
</evidence>
<dbReference type="SUPFAM" id="SSF54373">
    <property type="entry name" value="FAD-linked reductases, C-terminal domain"/>
    <property type="match status" value="1"/>
</dbReference>
<dbReference type="InterPro" id="IPR036844">
    <property type="entry name" value="Hint_dom_sf"/>
</dbReference>
<dbReference type="SUPFAM" id="SSF51294">
    <property type="entry name" value="Hedgehog/intein (Hint) domain"/>
    <property type="match status" value="1"/>
</dbReference>
<name>A0A9N8E9M9_9STRA</name>
<dbReference type="InterPro" id="IPR050281">
    <property type="entry name" value="Flavin_monoamine_oxidase"/>
</dbReference>
<dbReference type="InterPro" id="IPR002937">
    <property type="entry name" value="Amino_oxidase"/>
</dbReference>
<dbReference type="CDD" id="cd00081">
    <property type="entry name" value="Hint"/>
    <property type="match status" value="1"/>
</dbReference>
<sequence>MVNVAIVGAGAAGLQAALTLQNAGMTFQILEADSKLGGRLQKREGFADFPIDVGGEWIHVNPSILNDLAGQTVTNTINTVAYLTEYDEYEEGSWNTLPYQNQDYKFVGYTWADFFNDHVANSGVKDSIVYNCNVNAIDYSSSPVTLGCTSGSTYTADHVIVTVSTKVLQDNDISFTPTIPSNVRSAIDKYILMDGLKAFLKFTSTFYRQGFSRAVDSQGVTYGDRYFYDITFGQSSSEHVMGSLAVGQPASSYVSQSEQQVLKSILVQLDELYNNQATPAYIDGFVQNWNNQPYVRGAYTHLGDRDYESAITTMRTSLGDGKVYFAGEAIPADNYEWGFAHEAAKSGRSAANKIISANGGTTEAPSPSPDPSCFSKQATVKVRDREGPTPMTRLARGDWVLVDATTNKYEPIYAFAHWNEDKQSEFLQLTTSSGSKLELTGDHMVFVVGRHHPVPARSVQVGDLLVSGGSNDTYDTDLDLSGGLVTMIQTVRRTGIYAPLTPSGALVVDGILASSYVALQQESLEFVQWHDGTTIPLLSQQRLAHWGLAPFRMICTTQLLTTTAAASTLCDASADNHGMPAYVRMGLQLSQWADQQSKWTQVLLIFPLFLILLGILASAEVPWYLGVPGLVTLVTLLYVHLVAKHCNVSFSVQRSKSALCFHRILKAKK</sequence>
<feature type="transmembrane region" description="Helical" evidence="1">
    <location>
        <begin position="623"/>
        <end position="643"/>
    </location>
</feature>
<dbReference type="InterPro" id="IPR001767">
    <property type="entry name" value="Hedgehog_Hint"/>
</dbReference>